<gene>
    <name evidence="6" type="ORF">NSIN_80042</name>
</gene>
<dbReference type="Proteomes" id="UP000232412">
    <property type="component" value="Unassembled WGS sequence"/>
</dbReference>
<evidence type="ECO:0000256" key="5">
    <source>
        <dbReference type="SAM" id="MobiDB-lite"/>
    </source>
</evidence>
<keyword evidence="1" id="KW-0963">Cytoplasm</keyword>
<reference evidence="7" key="1">
    <citation type="submission" date="2016-12" db="EMBL/GenBank/DDBJ databases">
        <authorList>
            <person name="Herbold C."/>
        </authorList>
    </citation>
    <scope>NUCLEOTIDE SEQUENCE [LARGE SCALE GENOMIC DNA]</scope>
</reference>
<dbReference type="GO" id="GO:0051301">
    <property type="term" value="P:cell division"/>
    <property type="evidence" value="ECO:0007669"/>
    <property type="project" value="UniProtKB-KW"/>
</dbReference>
<dbReference type="PANTHER" id="PTHR34298:SF2">
    <property type="entry name" value="SEGREGATION AND CONDENSATION PROTEIN B"/>
    <property type="match status" value="1"/>
</dbReference>
<evidence type="ECO:0000256" key="4">
    <source>
        <dbReference type="ARBA" id="ARBA00023306"/>
    </source>
</evidence>
<evidence type="ECO:0000256" key="1">
    <source>
        <dbReference type="ARBA" id="ARBA00022490"/>
    </source>
</evidence>
<dbReference type="InterPro" id="IPR036388">
    <property type="entry name" value="WH-like_DNA-bd_sf"/>
</dbReference>
<sequence length="195" mass="21925">MGKIDDDDAIARLEAALYSAGRPLTIEELIKASGTESRTKTLTLMTNLVKKTKSVFKAIEVASLPDGSYVFQLKPEFNTVIRKYASKPLLPTATLKTLSYIAYMQPISSKRLVEVRGSGVYMHLKLLQQLDYIEHQNVGRLKIYNTTEKFQKYFGIQGDKDLLKQKLFTKVRVPSQATEQPPQPDPEPMAQTSQG</sequence>
<name>A0A2H1EIY7_9ARCH</name>
<dbReference type="Gene3D" id="1.10.10.10">
    <property type="entry name" value="Winged helix-like DNA-binding domain superfamily/Winged helix DNA-binding domain"/>
    <property type="match status" value="2"/>
</dbReference>
<keyword evidence="7" id="KW-1185">Reference proteome</keyword>
<accession>A0A2H1EIY7</accession>
<evidence type="ECO:0000313" key="7">
    <source>
        <dbReference type="Proteomes" id="UP000232412"/>
    </source>
</evidence>
<dbReference type="PANTHER" id="PTHR34298">
    <property type="entry name" value="SEGREGATION AND CONDENSATION PROTEIN B"/>
    <property type="match status" value="1"/>
</dbReference>
<dbReference type="AlphaFoldDB" id="A0A2H1EIY7"/>
<dbReference type="SUPFAM" id="SSF46785">
    <property type="entry name" value="Winged helix' DNA-binding domain"/>
    <property type="match status" value="2"/>
</dbReference>
<keyword evidence="3" id="KW-0159">Chromosome partition</keyword>
<dbReference type="RefSeq" id="WP_101010895.1">
    <property type="nucleotide sequence ID" value="NZ_FRFC01000009.1"/>
</dbReference>
<dbReference type="EMBL" id="FRFC01000009">
    <property type="protein sequence ID" value="SHO47981.1"/>
    <property type="molecule type" value="Genomic_DNA"/>
</dbReference>
<keyword evidence="4" id="KW-0131">Cell cycle</keyword>
<proteinExistence type="predicted"/>
<dbReference type="Pfam" id="PF04079">
    <property type="entry name" value="SMC_ScpB"/>
    <property type="match status" value="1"/>
</dbReference>
<dbReference type="GO" id="GO:0051304">
    <property type="term" value="P:chromosome separation"/>
    <property type="evidence" value="ECO:0007669"/>
    <property type="project" value="InterPro"/>
</dbReference>
<evidence type="ECO:0000313" key="6">
    <source>
        <dbReference type="EMBL" id="SHO47981.1"/>
    </source>
</evidence>
<evidence type="ECO:0000256" key="3">
    <source>
        <dbReference type="ARBA" id="ARBA00022829"/>
    </source>
</evidence>
<dbReference type="OrthoDB" id="8628at2157"/>
<organism evidence="6 7">
    <name type="scientific">Nitrosotalea sinensis</name>
    <dbReference type="NCBI Taxonomy" id="1499975"/>
    <lineage>
        <taxon>Archaea</taxon>
        <taxon>Nitrososphaerota</taxon>
        <taxon>Nitrososphaeria</taxon>
        <taxon>Nitrosotaleales</taxon>
        <taxon>Nitrosotaleaceae</taxon>
        <taxon>Nitrosotalea</taxon>
    </lineage>
</organism>
<dbReference type="InterPro" id="IPR005234">
    <property type="entry name" value="ScpB_csome_segregation"/>
</dbReference>
<keyword evidence="2" id="KW-0132">Cell division</keyword>
<dbReference type="InterPro" id="IPR036390">
    <property type="entry name" value="WH_DNA-bd_sf"/>
</dbReference>
<evidence type="ECO:0000256" key="2">
    <source>
        <dbReference type="ARBA" id="ARBA00022618"/>
    </source>
</evidence>
<protein>
    <submittedName>
        <fullName evidence="6">Chromosome segregation and condensation protein ScpB</fullName>
    </submittedName>
</protein>
<feature type="region of interest" description="Disordered" evidence="5">
    <location>
        <begin position="173"/>
        <end position="195"/>
    </location>
</feature>